<evidence type="ECO:0000313" key="1">
    <source>
        <dbReference type="EMBL" id="AAR87108.1"/>
    </source>
</evidence>
<reference evidence="1" key="1">
    <citation type="journal article" date="2005" name="J. Mol. Evol.">
        <title>Sequence, transcription activity, and evolutionary origin of the R-body coding plasmid pKAP298 from the intracellular parasitic bacterium Caedibacter taeniospiralis.</title>
        <authorList>
            <person name="Jeblick J."/>
            <person name="Kusch J."/>
        </authorList>
    </citation>
    <scope>NUCLEOTIDE SEQUENCE</scope>
    <source>
        <plasmid evidence="1">pKAP298</plasmid>
    </source>
</reference>
<proteinExistence type="predicted"/>
<dbReference type="EMBL" id="AY422720">
    <property type="protein sequence ID" value="AAR87108.1"/>
    <property type="molecule type" value="Genomic_DNA"/>
</dbReference>
<dbReference type="AlphaFoldDB" id="Q6TFF1"/>
<geneLocation type="plasmid" evidence="1">
    <name>pKAP298</name>
</geneLocation>
<protein>
    <submittedName>
        <fullName evidence="1">Uncharacterized protein</fullName>
    </submittedName>
</protein>
<keyword evidence="1" id="KW-0614">Plasmid</keyword>
<sequence length="46" mass="5413">MRPEAPYQKSKIKNQKSQITIISQDVKELFCSLLWSVQSMKKESQK</sequence>
<organism evidence="1">
    <name type="scientific">Caedibacter taeniospiralis</name>
    <dbReference type="NCBI Taxonomy" id="28907"/>
    <lineage>
        <taxon>Bacteria</taxon>
        <taxon>Pseudomonadati</taxon>
        <taxon>Pseudomonadota</taxon>
        <taxon>Gammaproteobacteria</taxon>
        <taxon>Thiotrichales</taxon>
        <taxon>Fastidiosibacteraceae</taxon>
        <taxon>Caedibacter</taxon>
    </lineage>
</organism>
<name>Q6TFF1_CAETA</name>
<accession>Q6TFF1</accession>